<dbReference type="InterPro" id="IPR011037">
    <property type="entry name" value="Pyrv_Knase-like_insert_dom_sf"/>
</dbReference>
<accession>A0A841T141</accession>
<dbReference type="PANTHER" id="PTHR30212">
    <property type="entry name" value="PROTEIN YIIM"/>
    <property type="match status" value="1"/>
</dbReference>
<dbReference type="Pfam" id="PF03475">
    <property type="entry name" value="YiiM_3-alpha"/>
    <property type="match status" value="1"/>
</dbReference>
<keyword evidence="3" id="KW-1185">Reference proteome</keyword>
<dbReference type="InterPro" id="IPR005163">
    <property type="entry name" value="Tri_helical_YiiM-like"/>
</dbReference>
<dbReference type="Proteomes" id="UP000535838">
    <property type="component" value="Unassembled WGS sequence"/>
</dbReference>
<dbReference type="EMBL" id="JACJVQ010000025">
    <property type="protein sequence ID" value="MBB6637894.1"/>
    <property type="molecule type" value="Genomic_DNA"/>
</dbReference>
<dbReference type="SUPFAM" id="SSF50800">
    <property type="entry name" value="PK beta-barrel domain-like"/>
    <property type="match status" value="1"/>
</dbReference>
<dbReference type="InterPro" id="IPR005302">
    <property type="entry name" value="MoCF_Sase_C"/>
</dbReference>
<organism evidence="2 3">
    <name type="scientific">Cohnella thailandensis</name>
    <dbReference type="NCBI Taxonomy" id="557557"/>
    <lineage>
        <taxon>Bacteria</taxon>
        <taxon>Bacillati</taxon>
        <taxon>Bacillota</taxon>
        <taxon>Bacilli</taxon>
        <taxon>Bacillales</taxon>
        <taxon>Paenibacillaceae</taxon>
        <taxon>Cohnella</taxon>
    </lineage>
</organism>
<reference evidence="2 3" key="1">
    <citation type="submission" date="2020-08" db="EMBL/GenBank/DDBJ databases">
        <title>Cohnella phylogeny.</title>
        <authorList>
            <person name="Dunlap C."/>
        </authorList>
    </citation>
    <scope>NUCLEOTIDE SEQUENCE [LARGE SCALE GENOMIC DNA]</scope>
    <source>
        <strain evidence="2 3">DSM 25241</strain>
    </source>
</reference>
<dbReference type="Pfam" id="PF03473">
    <property type="entry name" value="MOSC"/>
    <property type="match status" value="1"/>
</dbReference>
<comment type="caution">
    <text evidence="2">The sequence shown here is derived from an EMBL/GenBank/DDBJ whole genome shotgun (WGS) entry which is preliminary data.</text>
</comment>
<dbReference type="GO" id="GO:0003824">
    <property type="term" value="F:catalytic activity"/>
    <property type="evidence" value="ECO:0007669"/>
    <property type="project" value="InterPro"/>
</dbReference>
<dbReference type="PANTHER" id="PTHR30212:SF4">
    <property type="entry name" value="MOSC DOMAIN-CONTAINING PROTEIN"/>
    <property type="match status" value="1"/>
</dbReference>
<dbReference type="Gene3D" id="2.40.33.20">
    <property type="entry name" value="PK beta-barrel domain-like"/>
    <property type="match status" value="1"/>
</dbReference>
<dbReference type="GO" id="GO:0030151">
    <property type="term" value="F:molybdenum ion binding"/>
    <property type="evidence" value="ECO:0007669"/>
    <property type="project" value="InterPro"/>
</dbReference>
<dbReference type="PROSITE" id="PS51340">
    <property type="entry name" value="MOSC"/>
    <property type="match status" value="1"/>
</dbReference>
<name>A0A841T141_9BACL</name>
<dbReference type="GO" id="GO:0030170">
    <property type="term" value="F:pyridoxal phosphate binding"/>
    <property type="evidence" value="ECO:0007669"/>
    <property type="project" value="InterPro"/>
</dbReference>
<protein>
    <submittedName>
        <fullName evidence="2">MOSC domain-containing protein</fullName>
    </submittedName>
</protein>
<proteinExistence type="predicted"/>
<feature type="domain" description="MOSC" evidence="1">
    <location>
        <begin position="29"/>
        <end position="163"/>
    </location>
</feature>
<gene>
    <name evidence="2" type="ORF">H7B67_27520</name>
</gene>
<evidence type="ECO:0000313" key="3">
    <source>
        <dbReference type="Proteomes" id="UP000535838"/>
    </source>
</evidence>
<sequence length="226" mass="24599">MGIIESVNAGLPMETEYGGRTVLTGIRKRPASGPLRLTKLGFEGDGQADLAHHGGADKAVCVYPYEHYPYWQAKLGMPMAFGAFGENATMSGWTEEQVRIGDILRLGGAVVQVSQPRQPCFKLSVRYGIAELPLWVQQSGFTGYYFRVIEEGVVAAGDPALLLEPHPLGITVGEANRIMHEDKKDEAGIRRLLSVEALSDSWRATMGKRLAGKDAADARDRLEGGR</sequence>
<dbReference type="InterPro" id="IPR052353">
    <property type="entry name" value="Benzoxazolinone_Detox_Enz"/>
</dbReference>
<dbReference type="AlphaFoldDB" id="A0A841T141"/>
<evidence type="ECO:0000259" key="1">
    <source>
        <dbReference type="PROSITE" id="PS51340"/>
    </source>
</evidence>
<evidence type="ECO:0000313" key="2">
    <source>
        <dbReference type="EMBL" id="MBB6637894.1"/>
    </source>
</evidence>